<sequence length="69" mass="7736">MLTYVVPGIHPYFYIGSEALNHTEEYTVAAGMFRHRTDASVFLPNSTGITNKLSKGCSLSYQKNRNHSL</sequence>
<organism evidence="1">
    <name type="scientific">Anguilla anguilla</name>
    <name type="common">European freshwater eel</name>
    <name type="synonym">Muraena anguilla</name>
    <dbReference type="NCBI Taxonomy" id="7936"/>
    <lineage>
        <taxon>Eukaryota</taxon>
        <taxon>Metazoa</taxon>
        <taxon>Chordata</taxon>
        <taxon>Craniata</taxon>
        <taxon>Vertebrata</taxon>
        <taxon>Euteleostomi</taxon>
        <taxon>Actinopterygii</taxon>
        <taxon>Neopterygii</taxon>
        <taxon>Teleostei</taxon>
        <taxon>Anguilliformes</taxon>
        <taxon>Anguillidae</taxon>
        <taxon>Anguilla</taxon>
    </lineage>
</organism>
<evidence type="ECO:0000313" key="1">
    <source>
        <dbReference type="EMBL" id="JAH73632.1"/>
    </source>
</evidence>
<reference evidence="1" key="1">
    <citation type="submission" date="2014-11" db="EMBL/GenBank/DDBJ databases">
        <authorList>
            <person name="Amaro Gonzalez C."/>
        </authorList>
    </citation>
    <scope>NUCLEOTIDE SEQUENCE</scope>
</reference>
<name>A0A0E9V6G0_ANGAN</name>
<protein>
    <submittedName>
        <fullName evidence="1">Uncharacterized protein</fullName>
    </submittedName>
</protein>
<reference evidence="1" key="2">
    <citation type="journal article" date="2015" name="Fish Shellfish Immunol.">
        <title>Early steps in the European eel (Anguilla anguilla)-Vibrio vulnificus interaction in the gills: Role of the RtxA13 toxin.</title>
        <authorList>
            <person name="Callol A."/>
            <person name="Pajuelo D."/>
            <person name="Ebbesson L."/>
            <person name="Teles M."/>
            <person name="MacKenzie S."/>
            <person name="Amaro C."/>
        </authorList>
    </citation>
    <scope>NUCLEOTIDE SEQUENCE</scope>
</reference>
<accession>A0A0E9V6G0</accession>
<proteinExistence type="predicted"/>
<dbReference type="AlphaFoldDB" id="A0A0E9V6G0"/>
<dbReference type="EMBL" id="GBXM01034945">
    <property type="protein sequence ID" value="JAH73632.1"/>
    <property type="molecule type" value="Transcribed_RNA"/>
</dbReference>